<protein>
    <submittedName>
        <fullName evidence="4">Secretion protein HlyD</fullName>
    </submittedName>
</protein>
<sequence>MFTNMMDRRYPPLSPRKNTGDAPRATKETLVSAMKTASAGRRDGLARSPHQPPLGWGLDWGLSLGLTLSLVLLPAGAHADDTASFVVRQETVADWKAVFATVETTDMLQARARIGGTVGSLALDEGDPVTKGQKIAVIADEKLLLQMQAAEARVRSLQAELEQATLELGRSRALRAQGTVAQQHLDEAATKARVTAQTLEAAKRDRDVIARQIEDGAVLSPGAGRVLAVSVTNGAVVLPGEPLASIAAETTILRLRLPERHARFLSKGASVRVGPRGLDVSAPRPTSEGTVVQVYPKLEAGRVIADVRVEGLGDYFVGERALVSVATDQRPVLRVPGRFLEHRFGLTLAHLAEGGPVVVQTGQRQGDWVEVLSGLHAGDTLTLPAAGARP</sequence>
<dbReference type="STRING" id="1150469.RSPPHO_00948"/>
<dbReference type="SUPFAM" id="SSF111369">
    <property type="entry name" value="HlyD-like secretion proteins"/>
    <property type="match status" value="1"/>
</dbReference>
<keyword evidence="2" id="KW-0175">Coiled coil</keyword>
<dbReference type="PATRIC" id="fig|1150469.3.peg.1086"/>
<dbReference type="HOGENOM" id="CLU_018816_4_0_5"/>
<evidence type="ECO:0000256" key="2">
    <source>
        <dbReference type="SAM" id="Coils"/>
    </source>
</evidence>
<comment type="similarity">
    <text evidence="1">Belongs to the membrane fusion protein (MFP) (TC 8.A.1) family.</text>
</comment>
<dbReference type="Gene3D" id="2.40.50.100">
    <property type="match status" value="1"/>
</dbReference>
<dbReference type="PANTHER" id="PTHR30469:SF15">
    <property type="entry name" value="HLYD FAMILY OF SECRETION PROTEINS"/>
    <property type="match status" value="1"/>
</dbReference>
<dbReference type="Proteomes" id="UP000033220">
    <property type="component" value="Chromosome DSM 122"/>
</dbReference>
<keyword evidence="5" id="KW-1185">Reference proteome</keyword>
<dbReference type="KEGG" id="rpm:RSPPHO_00948"/>
<dbReference type="EMBL" id="HE663493">
    <property type="protein sequence ID" value="CCG07574.1"/>
    <property type="molecule type" value="Genomic_DNA"/>
</dbReference>
<dbReference type="NCBIfam" id="TIGR01730">
    <property type="entry name" value="RND_mfp"/>
    <property type="match status" value="1"/>
</dbReference>
<feature type="region of interest" description="Disordered" evidence="3">
    <location>
        <begin position="1"/>
        <end position="25"/>
    </location>
</feature>
<dbReference type="GO" id="GO:0015562">
    <property type="term" value="F:efflux transmembrane transporter activity"/>
    <property type="evidence" value="ECO:0007669"/>
    <property type="project" value="TreeGrafter"/>
</dbReference>
<organism evidence="4 5">
    <name type="scientific">Pararhodospirillum photometricum DSM 122</name>
    <dbReference type="NCBI Taxonomy" id="1150469"/>
    <lineage>
        <taxon>Bacteria</taxon>
        <taxon>Pseudomonadati</taxon>
        <taxon>Pseudomonadota</taxon>
        <taxon>Alphaproteobacteria</taxon>
        <taxon>Rhodospirillales</taxon>
        <taxon>Rhodospirillaceae</taxon>
        <taxon>Pararhodospirillum</taxon>
    </lineage>
</organism>
<evidence type="ECO:0000256" key="1">
    <source>
        <dbReference type="ARBA" id="ARBA00009477"/>
    </source>
</evidence>
<dbReference type="Gene3D" id="2.40.420.20">
    <property type="match status" value="1"/>
</dbReference>
<dbReference type="AlphaFoldDB" id="H6SRP5"/>
<name>H6SRP5_PARPM</name>
<feature type="coiled-coil region" evidence="2">
    <location>
        <begin position="140"/>
        <end position="174"/>
    </location>
</feature>
<evidence type="ECO:0000313" key="5">
    <source>
        <dbReference type="Proteomes" id="UP000033220"/>
    </source>
</evidence>
<reference evidence="4 5" key="1">
    <citation type="submission" date="2012-02" db="EMBL/GenBank/DDBJ databases">
        <title>Shotgun genome sequence of Phaeospirillum photometricum DSM 122.</title>
        <authorList>
            <person name="Duquesne K."/>
            <person name="Sturgis J."/>
        </authorList>
    </citation>
    <scope>NUCLEOTIDE SEQUENCE [LARGE SCALE GENOMIC DNA]</scope>
    <source>
        <strain evidence="5">DSM122</strain>
    </source>
</reference>
<dbReference type="GO" id="GO:1990281">
    <property type="term" value="C:efflux pump complex"/>
    <property type="evidence" value="ECO:0007669"/>
    <property type="project" value="TreeGrafter"/>
</dbReference>
<accession>H6SRP5</accession>
<evidence type="ECO:0000256" key="3">
    <source>
        <dbReference type="SAM" id="MobiDB-lite"/>
    </source>
</evidence>
<feature type="compositionally biased region" description="Basic and acidic residues" evidence="3">
    <location>
        <begin position="1"/>
        <end position="10"/>
    </location>
</feature>
<dbReference type="eggNOG" id="COG0845">
    <property type="taxonomic scope" value="Bacteria"/>
</dbReference>
<dbReference type="PANTHER" id="PTHR30469">
    <property type="entry name" value="MULTIDRUG RESISTANCE PROTEIN MDTA"/>
    <property type="match status" value="1"/>
</dbReference>
<evidence type="ECO:0000313" key="4">
    <source>
        <dbReference type="EMBL" id="CCG07574.1"/>
    </source>
</evidence>
<dbReference type="Gene3D" id="1.10.287.470">
    <property type="entry name" value="Helix hairpin bin"/>
    <property type="match status" value="1"/>
</dbReference>
<proteinExistence type="inferred from homology"/>
<gene>
    <name evidence="4" type="ORF">RSPPHO_00948</name>
</gene>
<dbReference type="InterPro" id="IPR006143">
    <property type="entry name" value="RND_pump_MFP"/>
</dbReference>